<dbReference type="GO" id="GO:0005634">
    <property type="term" value="C:nucleus"/>
    <property type="evidence" value="ECO:0007669"/>
    <property type="project" value="UniProtKB-SubCell"/>
</dbReference>
<evidence type="ECO:0000256" key="5">
    <source>
        <dbReference type="ARBA" id="ARBA00023163"/>
    </source>
</evidence>
<comment type="similarity">
    <text evidence="2">Belongs to the bZIP family.</text>
</comment>
<dbReference type="PANTHER" id="PTHR47416:SF8">
    <property type="entry name" value="BASIC-LEUCINE ZIPPER TRANSCRIPTION FACTOR E-RELATED"/>
    <property type="match status" value="1"/>
</dbReference>
<dbReference type="Proteomes" id="UP001174691">
    <property type="component" value="Unassembled WGS sequence"/>
</dbReference>
<feature type="compositionally biased region" description="Polar residues" evidence="7">
    <location>
        <begin position="171"/>
        <end position="187"/>
    </location>
</feature>
<organism evidence="9 10">
    <name type="scientific">Coniochaeta hoffmannii</name>
    <dbReference type="NCBI Taxonomy" id="91930"/>
    <lineage>
        <taxon>Eukaryota</taxon>
        <taxon>Fungi</taxon>
        <taxon>Dikarya</taxon>
        <taxon>Ascomycota</taxon>
        <taxon>Pezizomycotina</taxon>
        <taxon>Sordariomycetes</taxon>
        <taxon>Sordariomycetidae</taxon>
        <taxon>Coniochaetales</taxon>
        <taxon>Coniochaetaceae</taxon>
        <taxon>Coniochaeta</taxon>
    </lineage>
</organism>
<evidence type="ECO:0000256" key="3">
    <source>
        <dbReference type="ARBA" id="ARBA00023015"/>
    </source>
</evidence>
<evidence type="ECO:0000313" key="10">
    <source>
        <dbReference type="Proteomes" id="UP001174691"/>
    </source>
</evidence>
<feature type="domain" description="BZIP" evidence="8">
    <location>
        <begin position="245"/>
        <end position="308"/>
    </location>
</feature>
<dbReference type="PANTHER" id="PTHR47416">
    <property type="entry name" value="BASIC-LEUCINE ZIPPER TRANSCRIPTION FACTOR F-RELATED"/>
    <property type="match status" value="1"/>
</dbReference>
<evidence type="ECO:0000256" key="2">
    <source>
        <dbReference type="ARBA" id="ARBA00007163"/>
    </source>
</evidence>
<comment type="subcellular location">
    <subcellularLocation>
        <location evidence="1">Nucleus</location>
    </subcellularLocation>
</comment>
<reference evidence="9" key="1">
    <citation type="submission" date="2022-07" db="EMBL/GenBank/DDBJ databases">
        <title>Fungi with potential for degradation of polypropylene.</title>
        <authorList>
            <person name="Gostincar C."/>
        </authorList>
    </citation>
    <scope>NUCLEOTIDE SEQUENCE</scope>
    <source>
        <strain evidence="9">EXF-13287</strain>
    </source>
</reference>
<dbReference type="CDD" id="cd14686">
    <property type="entry name" value="bZIP"/>
    <property type="match status" value="1"/>
</dbReference>
<keyword evidence="4" id="KW-0238">DNA-binding</keyword>
<keyword evidence="6" id="KW-0539">Nucleus</keyword>
<dbReference type="SMART" id="SM00338">
    <property type="entry name" value="BRLZ"/>
    <property type="match status" value="1"/>
</dbReference>
<keyword evidence="3" id="KW-0805">Transcription regulation</keyword>
<dbReference type="EMBL" id="JANBVN010000049">
    <property type="protein sequence ID" value="KAJ9156863.1"/>
    <property type="molecule type" value="Genomic_DNA"/>
</dbReference>
<keyword evidence="10" id="KW-1185">Reference proteome</keyword>
<dbReference type="Pfam" id="PF00170">
    <property type="entry name" value="bZIP_1"/>
    <property type="match status" value="1"/>
</dbReference>
<evidence type="ECO:0000259" key="8">
    <source>
        <dbReference type="PROSITE" id="PS50217"/>
    </source>
</evidence>
<proteinExistence type="inferred from homology"/>
<sequence>MVSAFQMQQLYNTAPLTVDTNHAQRYYDEEASSVLDENVLDQSGVDSGLEMSPPMADSRRDSYAVSTGLFSPKSEDWQSVDMQSVPSNNPFLDQHSNNPFMRLDQHHQQPAAYATHNHWGSITTSGTATPVPAFDGLPAEFDSSVFQQPHTVPVPTSFGATGTQMAMFQSLGQSSNSSMPTSPQKDQSMVKRNRPGSPLFRSHNELRRGDGIRKKNARFDIPAERNLSNIDYLISQSTDEQEIKELKQQKRLLRNRQAALDSRQRKKQHTERLEDEKKQYTEVINQMEQELDDLKAQMDQLLREKEQYTQYIEGLNIEKEEMIRSHTIETGELRKKISVLTNHVQSLEGPAMPSGPGVAPHAAFPMGYPDMEGLTMDGACTWDNMPLFGDFPMDQQADVKQEPVQMMQPKKPEVTLPTDVQKSSQQPGGILFMLFLVGAFVLSNRATAPIRVSEDVREASATLLENVFKDAGVAQSTSSMGAMAARPSGSNWARAPAPSMALPSSAINGGTSSMLGDLTDSLAQPTQEQTNEQIFSLSATQYNGVASPGNFLQNPSPEKPDSQGRRNLANALANMRSNNKNGAAEVYTRSLLWDQIPSDVVRSFAKMVAERNALLGQQNNDRDT</sequence>
<feature type="region of interest" description="Disordered" evidence="7">
    <location>
        <begin position="171"/>
        <end position="204"/>
    </location>
</feature>
<dbReference type="InterPro" id="IPR004827">
    <property type="entry name" value="bZIP"/>
</dbReference>
<evidence type="ECO:0000313" key="9">
    <source>
        <dbReference type="EMBL" id="KAJ9156863.1"/>
    </source>
</evidence>
<gene>
    <name evidence="9" type="ORF">NKR19_g4097</name>
</gene>
<accession>A0AA38VXH2</accession>
<feature type="region of interest" description="Disordered" evidence="7">
    <location>
        <begin position="258"/>
        <end position="277"/>
    </location>
</feature>
<name>A0AA38VXH2_9PEZI</name>
<evidence type="ECO:0000256" key="4">
    <source>
        <dbReference type="ARBA" id="ARBA00023125"/>
    </source>
</evidence>
<dbReference type="Gene3D" id="1.20.5.170">
    <property type="match status" value="1"/>
</dbReference>
<dbReference type="InterPro" id="IPR046347">
    <property type="entry name" value="bZIP_sf"/>
</dbReference>
<dbReference type="SUPFAM" id="SSF57959">
    <property type="entry name" value="Leucine zipper domain"/>
    <property type="match status" value="1"/>
</dbReference>
<evidence type="ECO:0000256" key="6">
    <source>
        <dbReference type="ARBA" id="ARBA00023242"/>
    </source>
</evidence>
<feature type="region of interest" description="Disordered" evidence="7">
    <location>
        <begin position="44"/>
        <end position="63"/>
    </location>
</feature>
<keyword evidence="5" id="KW-0804">Transcription</keyword>
<dbReference type="GO" id="GO:0003700">
    <property type="term" value="F:DNA-binding transcription factor activity"/>
    <property type="evidence" value="ECO:0007669"/>
    <property type="project" value="InterPro"/>
</dbReference>
<comment type="caution">
    <text evidence="9">The sequence shown here is derived from an EMBL/GenBank/DDBJ whole genome shotgun (WGS) entry which is preliminary data.</text>
</comment>
<dbReference type="PROSITE" id="PS50217">
    <property type="entry name" value="BZIP"/>
    <property type="match status" value="1"/>
</dbReference>
<evidence type="ECO:0000256" key="1">
    <source>
        <dbReference type="ARBA" id="ARBA00004123"/>
    </source>
</evidence>
<evidence type="ECO:0000256" key="7">
    <source>
        <dbReference type="SAM" id="MobiDB-lite"/>
    </source>
</evidence>
<dbReference type="GO" id="GO:0003677">
    <property type="term" value="F:DNA binding"/>
    <property type="evidence" value="ECO:0007669"/>
    <property type="project" value="UniProtKB-KW"/>
</dbReference>
<protein>
    <submittedName>
        <fullName evidence="9">BZIP transcription factor 49</fullName>
    </submittedName>
</protein>
<dbReference type="AlphaFoldDB" id="A0AA38VXH2"/>